<keyword evidence="6" id="KW-1185">Reference proteome</keyword>
<dbReference type="InterPro" id="IPR052191">
    <property type="entry name" value="tRNA_ntf/polyA_polymerase_I"/>
</dbReference>
<organism evidence="5 6">
    <name type="scientific">Legionella worsleiensis</name>
    <dbReference type="NCBI Taxonomy" id="45076"/>
    <lineage>
        <taxon>Bacteria</taxon>
        <taxon>Pseudomonadati</taxon>
        <taxon>Pseudomonadota</taxon>
        <taxon>Gammaproteobacteria</taxon>
        <taxon>Legionellales</taxon>
        <taxon>Legionellaceae</taxon>
        <taxon>Legionella</taxon>
    </lineage>
</organism>
<dbReference type="GO" id="GO:0006396">
    <property type="term" value="P:RNA processing"/>
    <property type="evidence" value="ECO:0007669"/>
    <property type="project" value="InterPro"/>
</dbReference>
<dbReference type="STRING" id="45076.Lwor_2126"/>
<dbReference type="GO" id="GO:0003723">
    <property type="term" value="F:RNA binding"/>
    <property type="evidence" value="ECO:0007669"/>
    <property type="project" value="UniProtKB-KW"/>
</dbReference>
<evidence type="ECO:0000256" key="1">
    <source>
        <dbReference type="ARBA" id="ARBA00022679"/>
    </source>
</evidence>
<accession>A0A0W1A6E0</accession>
<dbReference type="EMBL" id="LNZC01000027">
    <property type="protein sequence ID" value="KTD76901.1"/>
    <property type="molecule type" value="Genomic_DNA"/>
</dbReference>
<protein>
    <submittedName>
        <fullName evidence="5">Poly(A) polymerase</fullName>
        <ecNumber evidence="5">2.7.7.19</ecNumber>
    </submittedName>
</protein>
<dbReference type="Pfam" id="PF01743">
    <property type="entry name" value="PolyA_pol"/>
    <property type="match status" value="1"/>
</dbReference>
<dbReference type="SUPFAM" id="SSF81301">
    <property type="entry name" value="Nucleotidyltransferase"/>
    <property type="match status" value="1"/>
</dbReference>
<feature type="domain" description="Poly A polymerase head" evidence="4">
    <location>
        <begin position="1172"/>
        <end position="1220"/>
    </location>
</feature>
<evidence type="ECO:0000313" key="6">
    <source>
        <dbReference type="Proteomes" id="UP000054662"/>
    </source>
</evidence>
<dbReference type="InterPro" id="IPR043519">
    <property type="entry name" value="NT_sf"/>
</dbReference>
<keyword evidence="1 2" id="KW-0808">Transferase</keyword>
<dbReference type="PANTHER" id="PTHR43051:SF1">
    <property type="entry name" value="POLYNUCLEOTIDE ADENYLYLTRANSFERASE FAMILY PROTEIN"/>
    <property type="match status" value="1"/>
</dbReference>
<proteinExistence type="inferred from homology"/>
<evidence type="ECO:0000259" key="4">
    <source>
        <dbReference type="Pfam" id="PF01743"/>
    </source>
</evidence>
<dbReference type="EC" id="2.7.7.19" evidence="5"/>
<dbReference type="Proteomes" id="UP000054662">
    <property type="component" value="Unassembled WGS sequence"/>
</dbReference>
<keyword evidence="5" id="KW-0548">Nucleotidyltransferase</keyword>
<keyword evidence="2" id="KW-0694">RNA-binding</keyword>
<evidence type="ECO:0000256" key="2">
    <source>
        <dbReference type="RuleBase" id="RU003953"/>
    </source>
</evidence>
<reference evidence="5 6" key="1">
    <citation type="submission" date="2015-11" db="EMBL/GenBank/DDBJ databases">
        <title>Genomic analysis of 38 Legionella species identifies large and diverse effector repertoires.</title>
        <authorList>
            <person name="Burstein D."/>
            <person name="Amaro F."/>
            <person name="Zusman T."/>
            <person name="Lifshitz Z."/>
            <person name="Cohen O."/>
            <person name="Gilbert J.A."/>
            <person name="Pupko T."/>
            <person name="Shuman H.A."/>
            <person name="Segal G."/>
        </authorList>
    </citation>
    <scope>NUCLEOTIDE SEQUENCE [LARGE SCALE GENOMIC DNA]</scope>
    <source>
        <strain evidence="5 6">ATCC 49508</strain>
    </source>
</reference>
<comment type="caution">
    <text evidence="5">The sequence shown here is derived from an EMBL/GenBank/DDBJ whole genome shotgun (WGS) entry which is preliminary data.</text>
</comment>
<sequence length="1514" mass="173367">MLTNSNKDITMPKRKPRKSQKAVPASQCPPVNIEVITCSTGGGSSVLGFQNDVDIGINELMEFIPQKSHPVFMRLRQCFSRDDGIKLFAYAQIARRFIEMPSIPWEDRLICLLARWNIMNELLYLESRFENPHGLKSVESIISFVNEIMKDEEDIWNYIANFAVAPEVYPIHLKEKLHLALSTTAFLYGIMPGRYAFKLAFISGLSPAASERRWEDSLSLYKRAISGYLQLHHLLSRLLEQRRTEVQIPEHSGSALTQPNFAIQALCEALKYTKKEIDDIHLAFMFNAQLPHTSPFIVSFAQDWQLELYDASSNPLLTIGLFVKLVIVIRNYPEISKNPDFYSSLKDWLGKPETLSKCSEFILQAFSYQFKALSNSSKLITDSLSSSTDFALFKAYNEFQKVLLFFFDMFETSPNAHEMSFCNGVVFDLWRYHLGCIELIDLRNLYHLDEFDRSTFRQLRKNFFETFYRINGRLVTILDMTLKHEQLDELIPDKNKEILLKIDDCILKTLRIFQFSLIETVLENNTGNAELLLQHIELLTNISRQRTSKQNASYLTHLLEDSYILPGYSFTEARVIINAPPSPCLQLARTLHFTVNTLLNVSELAAPKNLVSHDVNVMIDAANALIKDLPKAVFLADIAGKVEKLALKLSHGILSGSFVHRQELSKRLASILELCLKRTNPEIFDHFILKNALEMLQAHVIKIKNSTYGLLVEFFSPKVGELMISLEDPSSYQIQKPVSDSSFNQSEALERNLQSTVFLELLEKEMQRKKKWEHINFRLFAKVFGHLTQSAGSDQLQNRFLILFVAMFEQQKCINRADLVERYTALHDMFLAIPLQGDLVKNIRLKKTFLKILDIFCKEALHWFEEGESCRAEIVLGEVNALWNVIREVSTPDEVLHTEQSIKNMYGVISSQKNYSDLLTFLKNPQKPNFVEHDYLPPAKGTSESNNLLEKFQAAWYALSFNSGLIKSKGDAREVYQAWFAQFGQCRVKKTKDMLCRFWTEHYYRFPDNTPYAQTSDMPQKKSMCTVESKPIDLPETKKIHTPLKFSRLQEIEQYNKKSMEKSLKPKVAKPRRGVGKKGRKTRIDASTSSAAFMDNHVIAESTPVHDVQNTGLAETTPTQTDGERSLPYPVTFLSSPKPKVKTQYINLPKGYQNSDFVQQIIETIERAGYQAYIYGGFVRDTLLGLNPKDVDLVTNCPPDILMKLFDNIDKSKTYDDVFHITDPHAKGLVIDITCRKGDTFKELVSTCDFTVHCFGITSKNKLLVPYPQSIKDLNQRKLKTIIEFKKSIETDPVRLFRLIRLSNQLGWELCLPEVNAIPEVRSYLKSVPLLILIKHLRKCFPQNINIAVANLDSFLKFNLFPAIFGVKPSQESLPVELSDFIKRAFLVIASGNEYEFIEDFLAISSLTLLNSAPKIIEHMKAWIHLAVPEKDMFKARILMTVLPKKIELYHKKSPLIGFNPNASSFDPVEELKLRMESPAIQQVVSGAYSFFDPNRPCVVSSSCDVPSYDPRFK</sequence>
<evidence type="ECO:0000256" key="3">
    <source>
        <dbReference type="SAM" id="MobiDB-lite"/>
    </source>
</evidence>
<feature type="region of interest" description="Disordered" evidence="3">
    <location>
        <begin position="1060"/>
        <end position="1086"/>
    </location>
</feature>
<feature type="region of interest" description="Disordered" evidence="3">
    <location>
        <begin position="1"/>
        <end position="26"/>
    </location>
</feature>
<name>A0A0W1A6E0_9GAMM</name>
<comment type="similarity">
    <text evidence="2">Belongs to the tRNA nucleotidyltransferase/poly(A) polymerase family.</text>
</comment>
<dbReference type="PANTHER" id="PTHR43051">
    <property type="entry name" value="POLYNUCLEOTIDE ADENYLYLTRANSFERASE FAMILY PROTEIN"/>
    <property type="match status" value="1"/>
</dbReference>
<gene>
    <name evidence="5" type="primary">pcnB_2</name>
    <name evidence="5" type="ORF">Lwor_2126</name>
</gene>
<dbReference type="OrthoDB" id="5654162at2"/>
<evidence type="ECO:0000313" key="5">
    <source>
        <dbReference type="EMBL" id="KTD76901.1"/>
    </source>
</evidence>
<dbReference type="InterPro" id="IPR002646">
    <property type="entry name" value="PolA_pol_head_dom"/>
</dbReference>
<dbReference type="PATRIC" id="fig|45076.6.peg.2329"/>
<feature type="compositionally biased region" description="Basic residues" evidence="3">
    <location>
        <begin position="1065"/>
        <end position="1081"/>
    </location>
</feature>
<dbReference type="Gene3D" id="3.30.460.10">
    <property type="entry name" value="Beta Polymerase, domain 2"/>
    <property type="match status" value="1"/>
</dbReference>
<dbReference type="GO" id="GO:1990817">
    <property type="term" value="F:poly(A) RNA polymerase activity"/>
    <property type="evidence" value="ECO:0007669"/>
    <property type="project" value="UniProtKB-EC"/>
</dbReference>